<dbReference type="EMBL" id="CP038033">
    <property type="protein sequence ID" value="QBQ55731.1"/>
    <property type="molecule type" value="Genomic_DNA"/>
</dbReference>
<dbReference type="PRINTS" id="PR00111">
    <property type="entry name" value="ABHYDROLASE"/>
</dbReference>
<dbReference type="Pfam" id="PF00561">
    <property type="entry name" value="Abhydrolase_1"/>
    <property type="match status" value="1"/>
</dbReference>
<sequence>MPIREAQAAHRLECRRTTVNGLSLHFRASTNPGRKEHLPIILIHGLASSHYMIPIAEHLASDFQVYALDLPGFGKSDKPRRVLNLAELADALAAWMASLGLKHANGVGNSLGCNVLVELALRHRERVNCLVLQGLTIDPAIRTTHQQVARWLINGRREPSMGSILFKDYADAGLRCMSLTFRHLLLLHHPIEDKLPLVHAPTLIVRGSRDPIASQEWAREAAHRLPHGRWVEIPGEAHTLNFLRRGNSPACCAYFLVQCLSIRPLSADS</sequence>
<protein>
    <submittedName>
        <fullName evidence="4">Alpha/beta fold hydrolase</fullName>
    </submittedName>
</protein>
<gene>
    <name evidence="4" type="ORF">E3U44_15340</name>
</gene>
<dbReference type="RefSeq" id="WP_134358988.1">
    <property type="nucleotide sequence ID" value="NZ_CP038033.1"/>
</dbReference>
<organism evidence="4 5">
    <name type="scientific">Nitrosococcus wardiae</name>
    <dbReference type="NCBI Taxonomy" id="1814290"/>
    <lineage>
        <taxon>Bacteria</taxon>
        <taxon>Pseudomonadati</taxon>
        <taxon>Pseudomonadota</taxon>
        <taxon>Gammaproteobacteria</taxon>
        <taxon>Chromatiales</taxon>
        <taxon>Chromatiaceae</taxon>
        <taxon>Nitrosococcus</taxon>
    </lineage>
</organism>
<feature type="domain" description="AB hydrolase-1" evidence="2">
    <location>
        <begin position="39"/>
        <end position="146"/>
    </location>
</feature>
<evidence type="ECO:0000259" key="3">
    <source>
        <dbReference type="Pfam" id="PF08386"/>
    </source>
</evidence>
<dbReference type="GO" id="GO:0016787">
    <property type="term" value="F:hydrolase activity"/>
    <property type="evidence" value="ECO:0007669"/>
    <property type="project" value="UniProtKB-KW"/>
</dbReference>
<dbReference type="Pfam" id="PF08386">
    <property type="entry name" value="Abhydrolase_4"/>
    <property type="match status" value="1"/>
</dbReference>
<name>A0A4P7C005_9GAMM</name>
<dbReference type="InterPro" id="IPR000073">
    <property type="entry name" value="AB_hydrolase_1"/>
</dbReference>
<accession>A0A4P7C005</accession>
<dbReference type="PANTHER" id="PTHR43798:SF31">
    <property type="entry name" value="AB HYDROLASE SUPERFAMILY PROTEIN YCLE"/>
    <property type="match status" value="1"/>
</dbReference>
<evidence type="ECO:0000259" key="2">
    <source>
        <dbReference type="Pfam" id="PF00561"/>
    </source>
</evidence>
<dbReference type="AlphaFoldDB" id="A0A4P7C005"/>
<proteinExistence type="predicted"/>
<dbReference type="GO" id="GO:0016020">
    <property type="term" value="C:membrane"/>
    <property type="evidence" value="ECO:0007669"/>
    <property type="project" value="TreeGrafter"/>
</dbReference>
<dbReference type="InterPro" id="IPR013595">
    <property type="entry name" value="Pept_S33_TAP-like_C"/>
</dbReference>
<reference evidence="4 5" key="1">
    <citation type="submission" date="2019-03" db="EMBL/GenBank/DDBJ databases">
        <title>The genome sequence of Nitrosococcus wardiae strain D1FHST reveals the archetypal metabolic capacity of ammonia-oxidizing Gammaproteobacteria.</title>
        <authorList>
            <person name="Wang L."/>
            <person name="Lim C.K."/>
            <person name="Hanson T.E."/>
            <person name="Dang H."/>
            <person name="Klotz M.G."/>
        </authorList>
    </citation>
    <scope>NUCLEOTIDE SEQUENCE [LARGE SCALE GENOMIC DNA]</scope>
    <source>
        <strain evidence="4 5">D1FHS</strain>
    </source>
</reference>
<dbReference type="InterPro" id="IPR029058">
    <property type="entry name" value="AB_hydrolase_fold"/>
</dbReference>
<dbReference type="KEGG" id="nwr:E3U44_15340"/>
<evidence type="ECO:0000313" key="4">
    <source>
        <dbReference type="EMBL" id="QBQ55731.1"/>
    </source>
</evidence>
<dbReference type="SUPFAM" id="SSF53474">
    <property type="entry name" value="alpha/beta-Hydrolases"/>
    <property type="match status" value="1"/>
</dbReference>
<evidence type="ECO:0000313" key="5">
    <source>
        <dbReference type="Proteomes" id="UP000294325"/>
    </source>
</evidence>
<dbReference type="InterPro" id="IPR050266">
    <property type="entry name" value="AB_hydrolase_sf"/>
</dbReference>
<keyword evidence="1 4" id="KW-0378">Hydrolase</keyword>
<dbReference type="Gene3D" id="3.40.50.1820">
    <property type="entry name" value="alpha/beta hydrolase"/>
    <property type="match status" value="1"/>
</dbReference>
<evidence type="ECO:0000256" key="1">
    <source>
        <dbReference type="ARBA" id="ARBA00022801"/>
    </source>
</evidence>
<keyword evidence="5" id="KW-1185">Reference proteome</keyword>
<dbReference type="Proteomes" id="UP000294325">
    <property type="component" value="Chromosome"/>
</dbReference>
<dbReference type="OrthoDB" id="9808398at2"/>
<dbReference type="PANTHER" id="PTHR43798">
    <property type="entry name" value="MONOACYLGLYCEROL LIPASE"/>
    <property type="match status" value="1"/>
</dbReference>
<feature type="domain" description="Peptidase S33 tripeptidyl aminopeptidase-like C-terminal" evidence="3">
    <location>
        <begin position="198"/>
        <end position="241"/>
    </location>
</feature>